<name>T2JWM8_CROWT</name>
<dbReference type="AlphaFoldDB" id="T2JWM8"/>
<reference evidence="1 2" key="2">
    <citation type="submission" date="2013-09" db="EMBL/GenBank/DDBJ databases">
        <title>Whole genome comparison of six Crocosphaera watsonii strains with differing phenotypes.</title>
        <authorList>
            <person name="Bench S.R."/>
            <person name="Heller P."/>
            <person name="Frank I."/>
            <person name="Arciniega M."/>
            <person name="Shilova I.N."/>
            <person name="Zehr J.P."/>
        </authorList>
    </citation>
    <scope>NUCLEOTIDE SEQUENCE [LARGE SCALE GENOMIC DNA]</scope>
    <source>
        <strain evidence="1 2">WH 0402</strain>
    </source>
</reference>
<accession>T2JWM8</accession>
<dbReference type="Proteomes" id="UP000018130">
    <property type="component" value="Unassembled WGS sequence"/>
</dbReference>
<dbReference type="RefSeq" id="WP_269432821.1">
    <property type="nucleotide sequence ID" value="NZ_CAQN01000970.1"/>
</dbReference>
<gene>
    <name evidence="1" type="ORF">CWATWH0402_2995</name>
</gene>
<evidence type="ECO:0000313" key="2">
    <source>
        <dbReference type="Proteomes" id="UP000018130"/>
    </source>
</evidence>
<sequence length="44" mass="4978">MRNSTQETTKSEALATKRNCWIVPLERLCMDAKVERLQAAIASL</sequence>
<reference evidence="1 2" key="1">
    <citation type="submission" date="2013-01" db="EMBL/GenBank/DDBJ databases">
        <authorList>
            <person name="Bench S."/>
        </authorList>
    </citation>
    <scope>NUCLEOTIDE SEQUENCE [LARGE SCALE GENOMIC DNA]</scope>
    <source>
        <strain evidence="1 2">WH 0402</strain>
    </source>
</reference>
<evidence type="ECO:0000313" key="1">
    <source>
        <dbReference type="EMBL" id="CCQ69416.1"/>
    </source>
</evidence>
<organism evidence="1 2">
    <name type="scientific">Crocosphaera watsonii WH 0402</name>
    <dbReference type="NCBI Taxonomy" id="1284629"/>
    <lineage>
        <taxon>Bacteria</taxon>
        <taxon>Bacillati</taxon>
        <taxon>Cyanobacteriota</taxon>
        <taxon>Cyanophyceae</taxon>
        <taxon>Oscillatoriophycideae</taxon>
        <taxon>Chroococcales</taxon>
        <taxon>Aphanothecaceae</taxon>
        <taxon>Crocosphaera</taxon>
    </lineage>
</organism>
<comment type="caution">
    <text evidence="1">The sequence shown here is derived from an EMBL/GenBank/DDBJ whole genome shotgun (WGS) entry which is preliminary data.</text>
</comment>
<dbReference type="EMBL" id="CAQN01000970">
    <property type="protein sequence ID" value="CCQ69416.1"/>
    <property type="molecule type" value="Genomic_DNA"/>
</dbReference>
<protein>
    <submittedName>
        <fullName evidence="1">Uncharacterized protein</fullName>
    </submittedName>
</protein>
<proteinExistence type="predicted"/>